<dbReference type="GO" id="GO:0006826">
    <property type="term" value="P:iron ion transport"/>
    <property type="evidence" value="ECO:0007669"/>
    <property type="project" value="UniProtKB-KW"/>
</dbReference>
<feature type="transmembrane region" description="Helical" evidence="6">
    <location>
        <begin position="22"/>
        <end position="43"/>
    </location>
</feature>
<feature type="domain" description="Cation efflux protein transmembrane" evidence="7">
    <location>
        <begin position="24"/>
        <end position="201"/>
    </location>
</feature>
<dbReference type="GO" id="GO:0006829">
    <property type="term" value="P:zinc ion transport"/>
    <property type="evidence" value="ECO:0007669"/>
    <property type="project" value="UniProtKB-KW"/>
</dbReference>
<dbReference type="AlphaFoldDB" id="A0A0S2TF58"/>
<proteinExistence type="predicted"/>
<dbReference type="PANTHER" id="PTHR43840:SF15">
    <property type="entry name" value="MITOCHONDRIAL METAL TRANSPORTER 1-RELATED"/>
    <property type="match status" value="1"/>
</dbReference>
<dbReference type="InterPro" id="IPR050291">
    <property type="entry name" value="CDF_Transporter"/>
</dbReference>
<keyword evidence="9" id="KW-1185">Reference proteome</keyword>
<feature type="transmembrane region" description="Helical" evidence="6">
    <location>
        <begin position="153"/>
        <end position="170"/>
    </location>
</feature>
<dbReference type="InterPro" id="IPR027469">
    <property type="entry name" value="Cation_efflux_TMD_sf"/>
</dbReference>
<evidence type="ECO:0000256" key="1">
    <source>
        <dbReference type="ARBA" id="ARBA00004141"/>
    </source>
</evidence>
<dbReference type="SUPFAM" id="SSF161111">
    <property type="entry name" value="Cation efflux protein transmembrane domain-like"/>
    <property type="match status" value="1"/>
</dbReference>
<keyword evidence="5 6" id="KW-0472">Membrane</keyword>
<evidence type="ECO:0000256" key="3">
    <source>
        <dbReference type="ARBA" id="ARBA00022692"/>
    </source>
</evidence>
<reference evidence="8" key="1">
    <citation type="submission" date="2015-10" db="EMBL/GenBank/DDBJ databases">
        <title>Description of Candidatus Tenderia electrophaga gen. nov, sp. nov., an Uncultivated Electroautotroph from a Biocathode Enrichment.</title>
        <authorList>
            <person name="Eddie B.J."/>
            <person name="Malanoski A.P."/>
            <person name="Wang Z."/>
            <person name="Hall R.J."/>
            <person name="Oh S.D."/>
            <person name="Heiner C."/>
            <person name="Lin B."/>
            <person name="Strycharz-Glaven S.M."/>
        </authorList>
    </citation>
    <scope>NUCLEOTIDE SEQUENCE [LARGE SCALE GENOMIC DNA]</scope>
    <source>
        <strain evidence="8">NRL1</strain>
    </source>
</reference>
<evidence type="ECO:0000256" key="5">
    <source>
        <dbReference type="ARBA" id="ARBA00023136"/>
    </source>
</evidence>
<dbReference type="PANTHER" id="PTHR43840">
    <property type="entry name" value="MITOCHONDRIAL METAL TRANSPORTER 1-RELATED"/>
    <property type="match status" value="1"/>
</dbReference>
<comment type="subcellular location">
    <subcellularLocation>
        <location evidence="1">Membrane</location>
        <topology evidence="1">Multi-pass membrane protein</topology>
    </subcellularLocation>
</comment>
<feature type="transmembrane region" description="Helical" evidence="6">
    <location>
        <begin position="109"/>
        <end position="133"/>
    </location>
</feature>
<dbReference type="STRING" id="1748243.Tel_11610"/>
<gene>
    <name evidence="8" type="ORF">Tel_11610</name>
</gene>
<dbReference type="KEGG" id="tee:Tel_11610"/>
<keyword evidence="3 6" id="KW-0812">Transmembrane</keyword>
<feature type="transmembrane region" description="Helical" evidence="6">
    <location>
        <begin position="49"/>
        <end position="71"/>
    </location>
</feature>
<feature type="transmembrane region" description="Helical" evidence="6">
    <location>
        <begin position="78"/>
        <end position="97"/>
    </location>
</feature>
<dbReference type="Proteomes" id="UP000055136">
    <property type="component" value="Chromosome"/>
</dbReference>
<dbReference type="Gene3D" id="1.20.1510.10">
    <property type="entry name" value="Cation efflux protein transmembrane domain"/>
    <property type="match status" value="1"/>
</dbReference>
<dbReference type="EMBL" id="CP013099">
    <property type="protein sequence ID" value="ALP53732.1"/>
    <property type="molecule type" value="Genomic_DNA"/>
</dbReference>
<evidence type="ECO:0000256" key="6">
    <source>
        <dbReference type="SAM" id="Phobius"/>
    </source>
</evidence>
<name>A0A0S2TF58_9GAMM</name>
<feature type="transmembrane region" description="Helical" evidence="6">
    <location>
        <begin position="176"/>
        <end position="194"/>
    </location>
</feature>
<dbReference type="GO" id="GO:0008324">
    <property type="term" value="F:monoatomic cation transmembrane transporter activity"/>
    <property type="evidence" value="ECO:0007669"/>
    <property type="project" value="InterPro"/>
</dbReference>
<sequence length="206" mass="22273">MANCCEDKACELDALGKRQRHVLQIVLVINALMFFVESGAGLIARSTALLADSLDMLGDALVYGFSLWVITRDQRWRAIAALLKGLIMAAFGIVVLLEVLDKLFEPVLPIAPVIGTVGFIALAANSVCLVLLLRHRHDDINMRSTWLCSRNDIIANVSVLAAAGGVAVSGSMWPDVIVGLGIALLFLHSAIHVLKQSVIELQVRHD</sequence>
<evidence type="ECO:0000259" key="7">
    <source>
        <dbReference type="Pfam" id="PF01545"/>
    </source>
</evidence>
<organism evidence="8 9">
    <name type="scientific">Candidatus Tenderia electrophaga</name>
    <dbReference type="NCBI Taxonomy" id="1748243"/>
    <lineage>
        <taxon>Bacteria</taxon>
        <taxon>Pseudomonadati</taxon>
        <taxon>Pseudomonadota</taxon>
        <taxon>Gammaproteobacteria</taxon>
        <taxon>Candidatus Tenderiales</taxon>
        <taxon>Candidatus Tenderiaceae</taxon>
        <taxon>Candidatus Tenderia</taxon>
    </lineage>
</organism>
<evidence type="ECO:0000313" key="8">
    <source>
        <dbReference type="EMBL" id="ALP53732.1"/>
    </source>
</evidence>
<keyword evidence="2" id="KW-0813">Transport</keyword>
<evidence type="ECO:0000256" key="4">
    <source>
        <dbReference type="ARBA" id="ARBA00022989"/>
    </source>
</evidence>
<dbReference type="GO" id="GO:0016020">
    <property type="term" value="C:membrane"/>
    <property type="evidence" value="ECO:0007669"/>
    <property type="project" value="UniProtKB-SubCell"/>
</dbReference>
<dbReference type="InterPro" id="IPR058533">
    <property type="entry name" value="Cation_efflux_TM"/>
</dbReference>
<evidence type="ECO:0000313" key="9">
    <source>
        <dbReference type="Proteomes" id="UP000055136"/>
    </source>
</evidence>
<evidence type="ECO:0000256" key="2">
    <source>
        <dbReference type="ARBA" id="ARBA00022448"/>
    </source>
</evidence>
<keyword evidence="4 6" id="KW-1133">Transmembrane helix</keyword>
<protein>
    <submittedName>
        <fullName evidence="8">Cation transporter</fullName>
    </submittedName>
</protein>
<dbReference type="Pfam" id="PF01545">
    <property type="entry name" value="Cation_efflux"/>
    <property type="match status" value="1"/>
</dbReference>
<accession>A0A0S2TF58</accession>